<dbReference type="Pfam" id="PF09685">
    <property type="entry name" value="MamF_MmsF"/>
    <property type="match status" value="1"/>
</dbReference>
<feature type="compositionally biased region" description="Low complexity" evidence="5">
    <location>
        <begin position="26"/>
        <end position="41"/>
    </location>
</feature>
<sequence length="147" mass="15774">MTDPNTPTPDPNAQPAQPTPPPPAAPQGAPEGAPQAAAAAPLSQEQDVQWGAFAHLGGVVGFLPSLIIWLVFKDRGSFTNTEAKEALNFQITILIAYIVGSILTVILIGIFVVWAAWIVSVVFSIIAFLKAKDGQHYRYPFAIRLIK</sequence>
<proteinExistence type="predicted"/>
<dbReference type="InterPro" id="IPR019109">
    <property type="entry name" value="MamF_MmsF"/>
</dbReference>
<evidence type="ECO:0000256" key="5">
    <source>
        <dbReference type="SAM" id="MobiDB-lite"/>
    </source>
</evidence>
<evidence type="ECO:0000256" key="3">
    <source>
        <dbReference type="ARBA" id="ARBA00022989"/>
    </source>
</evidence>
<evidence type="ECO:0008006" key="9">
    <source>
        <dbReference type="Google" id="ProtNLM"/>
    </source>
</evidence>
<comment type="subcellular location">
    <subcellularLocation>
        <location evidence="1">Membrane</location>
        <topology evidence="1">Multi-pass membrane protein</topology>
    </subcellularLocation>
</comment>
<accession>A0A852WP99</accession>
<evidence type="ECO:0000313" key="8">
    <source>
        <dbReference type="Proteomes" id="UP000549066"/>
    </source>
</evidence>
<protein>
    <recommendedName>
        <fullName evidence="9">DUF4870 domain-containing protein</fullName>
    </recommendedName>
</protein>
<gene>
    <name evidence="7" type="ORF">BJY17_000513</name>
</gene>
<comment type="caution">
    <text evidence="7">The sequence shown here is derived from an EMBL/GenBank/DDBJ whole genome shotgun (WGS) entry which is preliminary data.</text>
</comment>
<dbReference type="Proteomes" id="UP000549066">
    <property type="component" value="Unassembled WGS sequence"/>
</dbReference>
<keyword evidence="3 6" id="KW-1133">Transmembrane helix</keyword>
<reference evidence="7 8" key="1">
    <citation type="submission" date="2020-07" db="EMBL/GenBank/DDBJ databases">
        <title>Sequencing the genomes of 1000 actinobacteria strains.</title>
        <authorList>
            <person name="Klenk H.-P."/>
        </authorList>
    </citation>
    <scope>NUCLEOTIDE SEQUENCE [LARGE SCALE GENOMIC DNA]</scope>
    <source>
        <strain evidence="7 8">DSM 8598</strain>
    </source>
</reference>
<dbReference type="EMBL" id="JACCFI010000001">
    <property type="protein sequence ID" value="NYG19766.1"/>
    <property type="molecule type" value="Genomic_DNA"/>
</dbReference>
<evidence type="ECO:0000256" key="4">
    <source>
        <dbReference type="ARBA" id="ARBA00023136"/>
    </source>
</evidence>
<feature type="transmembrane region" description="Helical" evidence="6">
    <location>
        <begin position="52"/>
        <end position="72"/>
    </location>
</feature>
<evidence type="ECO:0000313" key="7">
    <source>
        <dbReference type="EMBL" id="NYG19766.1"/>
    </source>
</evidence>
<keyword evidence="2 6" id="KW-0812">Transmembrane</keyword>
<dbReference type="RefSeq" id="WP_179549997.1">
    <property type="nucleotide sequence ID" value="NZ_JACCFI010000001.1"/>
</dbReference>
<evidence type="ECO:0000256" key="1">
    <source>
        <dbReference type="ARBA" id="ARBA00004141"/>
    </source>
</evidence>
<feature type="compositionally biased region" description="Pro residues" evidence="5">
    <location>
        <begin position="1"/>
        <end position="25"/>
    </location>
</feature>
<feature type="transmembrane region" description="Helical" evidence="6">
    <location>
        <begin position="93"/>
        <end position="126"/>
    </location>
</feature>
<evidence type="ECO:0000256" key="2">
    <source>
        <dbReference type="ARBA" id="ARBA00022692"/>
    </source>
</evidence>
<feature type="region of interest" description="Disordered" evidence="5">
    <location>
        <begin position="1"/>
        <end position="43"/>
    </location>
</feature>
<dbReference type="AlphaFoldDB" id="A0A852WP99"/>
<name>A0A852WP99_9MICO</name>
<organism evidence="7 8">
    <name type="scientific">Agromyces hippuratus</name>
    <dbReference type="NCBI Taxonomy" id="286438"/>
    <lineage>
        <taxon>Bacteria</taxon>
        <taxon>Bacillati</taxon>
        <taxon>Actinomycetota</taxon>
        <taxon>Actinomycetes</taxon>
        <taxon>Micrococcales</taxon>
        <taxon>Microbacteriaceae</taxon>
        <taxon>Agromyces</taxon>
    </lineage>
</organism>
<keyword evidence="4 6" id="KW-0472">Membrane</keyword>
<keyword evidence="8" id="KW-1185">Reference proteome</keyword>
<evidence type="ECO:0000256" key="6">
    <source>
        <dbReference type="SAM" id="Phobius"/>
    </source>
</evidence>